<dbReference type="EMBL" id="KZ825266">
    <property type="protein sequence ID" value="PYI13045.1"/>
    <property type="molecule type" value="Genomic_DNA"/>
</dbReference>
<sequence length="192" mass="20992">MVRETIRTLRSPPDSDPSLPIGQSDQATEIRVLGRGSGGGHLGARGDVKVSSDLMTSFVWRVGTELAMSMRPIEVVESTRCMQTWLCVLPPVQTQCSVLKKDPGPEGSALQGAVPPRLLGSRGHPQSACPSRSSAKKCMRRTPNSQPTSQYLCHITEERTMLIYRKSTIILVLCGKTRLSFLSIASMTRQLL</sequence>
<protein>
    <submittedName>
        <fullName evidence="2">Uncharacterized protein</fullName>
    </submittedName>
</protein>
<keyword evidence="3" id="KW-1185">Reference proteome</keyword>
<evidence type="ECO:0000256" key="1">
    <source>
        <dbReference type="SAM" id="MobiDB-lite"/>
    </source>
</evidence>
<accession>A0A2V5GPT1</accession>
<evidence type="ECO:0000313" key="3">
    <source>
        <dbReference type="Proteomes" id="UP000249829"/>
    </source>
</evidence>
<gene>
    <name evidence="2" type="ORF">BO99DRAFT_73530</name>
</gene>
<feature type="region of interest" description="Disordered" evidence="1">
    <location>
        <begin position="1"/>
        <end position="24"/>
    </location>
</feature>
<feature type="region of interest" description="Disordered" evidence="1">
    <location>
        <begin position="102"/>
        <end position="145"/>
    </location>
</feature>
<evidence type="ECO:0000313" key="2">
    <source>
        <dbReference type="EMBL" id="PYI13045.1"/>
    </source>
</evidence>
<organism evidence="2 3">
    <name type="scientific">Aspergillus violaceofuscus (strain CBS 115571)</name>
    <dbReference type="NCBI Taxonomy" id="1450538"/>
    <lineage>
        <taxon>Eukaryota</taxon>
        <taxon>Fungi</taxon>
        <taxon>Dikarya</taxon>
        <taxon>Ascomycota</taxon>
        <taxon>Pezizomycotina</taxon>
        <taxon>Eurotiomycetes</taxon>
        <taxon>Eurotiomycetidae</taxon>
        <taxon>Eurotiales</taxon>
        <taxon>Aspergillaceae</taxon>
        <taxon>Aspergillus</taxon>
    </lineage>
</organism>
<name>A0A2V5GPT1_ASPV1</name>
<reference evidence="2 3" key="1">
    <citation type="submission" date="2018-02" db="EMBL/GenBank/DDBJ databases">
        <title>The genomes of Aspergillus section Nigri reveals drivers in fungal speciation.</title>
        <authorList>
            <consortium name="DOE Joint Genome Institute"/>
            <person name="Vesth T.C."/>
            <person name="Nybo J."/>
            <person name="Theobald S."/>
            <person name="Brandl J."/>
            <person name="Frisvad J.C."/>
            <person name="Nielsen K.F."/>
            <person name="Lyhne E.K."/>
            <person name="Kogle M.E."/>
            <person name="Kuo A."/>
            <person name="Riley R."/>
            <person name="Clum A."/>
            <person name="Nolan M."/>
            <person name="Lipzen A."/>
            <person name="Salamov A."/>
            <person name="Henrissat B."/>
            <person name="Wiebenga A."/>
            <person name="De vries R.P."/>
            <person name="Grigoriev I.V."/>
            <person name="Mortensen U.H."/>
            <person name="Andersen M.R."/>
            <person name="Baker S.E."/>
        </authorList>
    </citation>
    <scope>NUCLEOTIDE SEQUENCE [LARGE SCALE GENOMIC DNA]</scope>
    <source>
        <strain evidence="2 3">CBS 115571</strain>
    </source>
</reference>
<proteinExistence type="predicted"/>
<dbReference type="AlphaFoldDB" id="A0A2V5GPT1"/>
<dbReference type="Proteomes" id="UP000249829">
    <property type="component" value="Unassembled WGS sequence"/>
</dbReference>